<evidence type="ECO:0000259" key="14">
    <source>
        <dbReference type="PROSITE" id="PS50035"/>
    </source>
</evidence>
<dbReference type="Pfam" id="PF13091">
    <property type="entry name" value="PLDc_2"/>
    <property type="match status" value="2"/>
</dbReference>
<dbReference type="InterPro" id="IPR027379">
    <property type="entry name" value="CLS_N"/>
</dbReference>
<keyword evidence="5 13" id="KW-0812">Transmembrane</keyword>
<name>A0A238U4E3_9FLAO</name>
<keyword evidence="16" id="KW-1185">Reference proteome</keyword>
<dbReference type="PROSITE" id="PS50035">
    <property type="entry name" value="PLD"/>
    <property type="match status" value="2"/>
</dbReference>
<keyword evidence="9 13" id="KW-0472">Membrane</keyword>
<organism evidence="15 16">
    <name type="scientific">Tenacibaculum jejuense</name>
    <dbReference type="NCBI Taxonomy" id="584609"/>
    <lineage>
        <taxon>Bacteria</taxon>
        <taxon>Pseudomonadati</taxon>
        <taxon>Bacteroidota</taxon>
        <taxon>Flavobacteriia</taxon>
        <taxon>Flavobacteriales</taxon>
        <taxon>Flavobacteriaceae</taxon>
        <taxon>Tenacibaculum</taxon>
    </lineage>
</organism>
<comment type="subcellular location">
    <subcellularLocation>
        <location evidence="1">Cell membrane</location>
        <topology evidence="1">Multi-pass membrane protein</topology>
    </subcellularLocation>
</comment>
<proteinExistence type="predicted"/>
<dbReference type="GO" id="GO:0008808">
    <property type="term" value="F:cardiolipin synthase activity"/>
    <property type="evidence" value="ECO:0007669"/>
    <property type="project" value="UniProtKB-UniRule"/>
</dbReference>
<reference evidence="15 16" key="1">
    <citation type="submission" date="2017-07" db="EMBL/GenBank/DDBJ databases">
        <authorList>
            <person name="Sun Z.S."/>
            <person name="Albrecht U."/>
            <person name="Echele G."/>
            <person name="Lee C.C."/>
        </authorList>
    </citation>
    <scope>NUCLEOTIDE SEQUENCE [LARGE SCALE GENOMIC DNA]</scope>
    <source>
        <strain evidence="16">type strain: KCTC 22618</strain>
    </source>
</reference>
<evidence type="ECO:0000256" key="8">
    <source>
        <dbReference type="ARBA" id="ARBA00023098"/>
    </source>
</evidence>
<evidence type="ECO:0000256" key="9">
    <source>
        <dbReference type="ARBA" id="ARBA00023136"/>
    </source>
</evidence>
<feature type="transmembrane region" description="Helical" evidence="13">
    <location>
        <begin position="6"/>
        <end position="23"/>
    </location>
</feature>
<dbReference type="GO" id="GO:0032049">
    <property type="term" value="P:cardiolipin biosynthetic process"/>
    <property type="evidence" value="ECO:0007669"/>
    <property type="project" value="UniProtKB-UniRule"/>
</dbReference>
<feature type="transmembrane region" description="Helical" evidence="13">
    <location>
        <begin position="30"/>
        <end position="50"/>
    </location>
</feature>
<evidence type="ECO:0000256" key="6">
    <source>
        <dbReference type="ARBA" id="ARBA00022737"/>
    </source>
</evidence>
<feature type="domain" description="PLD phosphodiesterase" evidence="14">
    <location>
        <begin position="209"/>
        <end position="236"/>
    </location>
</feature>
<keyword evidence="8" id="KW-0443">Lipid metabolism</keyword>
<dbReference type="CDD" id="cd09110">
    <property type="entry name" value="PLDc_CLS_1"/>
    <property type="match status" value="1"/>
</dbReference>
<keyword evidence="2" id="KW-1003">Cell membrane</keyword>
<keyword evidence="7 13" id="KW-1133">Transmembrane helix</keyword>
<evidence type="ECO:0000256" key="7">
    <source>
        <dbReference type="ARBA" id="ARBA00022989"/>
    </source>
</evidence>
<keyword evidence="10" id="KW-0594">Phospholipid biosynthesis</keyword>
<sequence>MILLYIIYVLGVIWSVFNILLYGNRPARSIGWLLIVITIPIIGVIFYIIFGINRKKFKFFTLNFNAKRRLYDLRHKGESIENFSHKFNSEKFAKLGHLMKKSSGFPAVEGNKVSVLDTGKNTFEEIFKEVSNAKKFIHIQYYIIEEGELLSELIKRCKQKLKEGVEVRILYDAIGSNNLRAKQIKDLKNCGAEIFPILPIKLNTILSTLNYRNHRKILVIDGTVCFTGGVNISDKYVNENTELGIWDDFHLKIEGIAVDHLHRVFIKDFYFASNKELLNDTYLPNQSKKGNSLVQIVAGGPDLKYSSILQQYTMMIHCAQKSVCIENPYFIPNKILLETIKMAVLRGVDVKIMVPEKNDSRIAKYSMYANFEDLLETGAKIYTLKNNFSHSKLIVIDEEIASIGSGNFDYRSFEHNYEINTILYDQKIAKNLSDHFKSNMSKCNALNYDTYMKRSLKTKLLEGAAKILSPLL</sequence>
<keyword evidence="11" id="KW-1208">Phospholipid metabolism</keyword>
<evidence type="ECO:0000256" key="12">
    <source>
        <dbReference type="NCBIfam" id="TIGR04265"/>
    </source>
</evidence>
<evidence type="ECO:0000256" key="10">
    <source>
        <dbReference type="ARBA" id="ARBA00023209"/>
    </source>
</evidence>
<evidence type="ECO:0000256" key="2">
    <source>
        <dbReference type="ARBA" id="ARBA00022475"/>
    </source>
</evidence>
<dbReference type="AlphaFoldDB" id="A0A238U4E3"/>
<evidence type="ECO:0000256" key="11">
    <source>
        <dbReference type="ARBA" id="ARBA00023264"/>
    </source>
</evidence>
<dbReference type="SMART" id="SM00155">
    <property type="entry name" value="PLDc"/>
    <property type="match status" value="2"/>
</dbReference>
<evidence type="ECO:0000313" key="16">
    <source>
        <dbReference type="Proteomes" id="UP000215214"/>
    </source>
</evidence>
<dbReference type="NCBIfam" id="TIGR04265">
    <property type="entry name" value="bac_cardiolipin"/>
    <property type="match status" value="1"/>
</dbReference>
<evidence type="ECO:0000256" key="1">
    <source>
        <dbReference type="ARBA" id="ARBA00004651"/>
    </source>
</evidence>
<evidence type="ECO:0000256" key="5">
    <source>
        <dbReference type="ARBA" id="ARBA00022692"/>
    </source>
</evidence>
<dbReference type="GO" id="GO:0005886">
    <property type="term" value="C:plasma membrane"/>
    <property type="evidence" value="ECO:0007669"/>
    <property type="project" value="UniProtKB-SubCell"/>
</dbReference>
<dbReference type="Proteomes" id="UP000215214">
    <property type="component" value="Chromosome TJEJU"/>
</dbReference>
<dbReference type="InterPro" id="IPR022924">
    <property type="entry name" value="Cardiolipin_synthase"/>
</dbReference>
<dbReference type="KEGG" id="tje:TJEJU_0106"/>
<evidence type="ECO:0000256" key="3">
    <source>
        <dbReference type="ARBA" id="ARBA00022516"/>
    </source>
</evidence>
<dbReference type="InterPro" id="IPR025202">
    <property type="entry name" value="PLD-like_dom"/>
</dbReference>
<evidence type="ECO:0000313" key="15">
    <source>
        <dbReference type="EMBL" id="SNR13915.1"/>
    </source>
</evidence>
<dbReference type="EMBL" id="LT899436">
    <property type="protein sequence ID" value="SNR13915.1"/>
    <property type="molecule type" value="Genomic_DNA"/>
</dbReference>
<dbReference type="Gene3D" id="3.30.870.10">
    <property type="entry name" value="Endonuclease Chain A"/>
    <property type="match status" value="2"/>
</dbReference>
<dbReference type="EC" id="2.7.8.-" evidence="12"/>
<evidence type="ECO:0000256" key="4">
    <source>
        <dbReference type="ARBA" id="ARBA00022679"/>
    </source>
</evidence>
<dbReference type="InterPro" id="IPR001736">
    <property type="entry name" value="PLipase_D/transphosphatidylase"/>
</dbReference>
<dbReference type="SUPFAM" id="SSF56024">
    <property type="entry name" value="Phospholipase D/nuclease"/>
    <property type="match status" value="2"/>
</dbReference>
<dbReference type="RefSeq" id="WP_095068786.1">
    <property type="nucleotide sequence ID" value="NZ_LT899436.1"/>
</dbReference>
<accession>A0A238U4E3</accession>
<protein>
    <recommendedName>
        <fullName evidence="12">Cardiolipin synthase</fullName>
        <ecNumber evidence="12">2.7.8.-</ecNumber>
    </recommendedName>
</protein>
<keyword evidence="3" id="KW-0444">Lipid biosynthesis</keyword>
<dbReference type="CDD" id="cd09112">
    <property type="entry name" value="PLDc_CLS_2"/>
    <property type="match status" value="1"/>
</dbReference>
<gene>
    <name evidence="15" type="ORF">TJEJU_0106</name>
</gene>
<keyword evidence="6" id="KW-0677">Repeat</keyword>
<dbReference type="PANTHER" id="PTHR21248:SF22">
    <property type="entry name" value="PHOSPHOLIPASE D"/>
    <property type="match status" value="1"/>
</dbReference>
<keyword evidence="4" id="KW-0808">Transferase</keyword>
<dbReference type="OrthoDB" id="9762009at2"/>
<feature type="domain" description="PLD phosphodiesterase" evidence="14">
    <location>
        <begin position="385"/>
        <end position="412"/>
    </location>
</feature>
<evidence type="ECO:0000256" key="13">
    <source>
        <dbReference type="SAM" id="Phobius"/>
    </source>
</evidence>
<dbReference type="Pfam" id="PF13396">
    <property type="entry name" value="PLDc_N"/>
    <property type="match status" value="1"/>
</dbReference>
<dbReference type="PANTHER" id="PTHR21248">
    <property type="entry name" value="CARDIOLIPIN SYNTHASE"/>
    <property type="match status" value="1"/>
</dbReference>